<comment type="caution">
    <text evidence="10">The sequence shown here is derived from an EMBL/GenBank/DDBJ whole genome shotgun (WGS) entry which is preliminary data.</text>
</comment>
<dbReference type="STRING" id="85558.T45_02227"/>
<keyword evidence="11" id="KW-1185">Reference proteome</keyword>
<dbReference type="GO" id="GO:0051213">
    <property type="term" value="F:dioxygenase activity"/>
    <property type="evidence" value="ECO:0007669"/>
    <property type="project" value="UniProtKB-KW"/>
</dbReference>
<dbReference type="GO" id="GO:0008198">
    <property type="term" value="F:ferrous iron binding"/>
    <property type="evidence" value="ECO:0007669"/>
    <property type="project" value="InterPro"/>
</dbReference>
<dbReference type="GeneID" id="97400463"/>
<keyword evidence="3" id="KW-0479">Metal-binding</keyword>
<protein>
    <submittedName>
        <fullName evidence="10">Glyoxalase family protein</fullName>
    </submittedName>
</protein>
<dbReference type="Proteomes" id="UP000010931">
    <property type="component" value="Unassembled WGS sequence"/>
</dbReference>
<evidence type="ECO:0000313" key="11">
    <source>
        <dbReference type="Proteomes" id="UP000010931"/>
    </source>
</evidence>
<dbReference type="RefSeq" id="WP_006381820.1">
    <property type="nucleotide sequence ID" value="NZ_AEJB01000532.1"/>
</dbReference>
<evidence type="ECO:0000313" key="10">
    <source>
        <dbReference type="EMBL" id="ELP63224.1"/>
    </source>
</evidence>
<evidence type="ECO:0000256" key="7">
    <source>
        <dbReference type="ARBA" id="ARBA00023004"/>
    </source>
</evidence>
<gene>
    <name evidence="10" type="ORF">STRTUCAR8_06354</name>
</gene>
<evidence type="ECO:0000256" key="4">
    <source>
        <dbReference type="ARBA" id="ARBA00022797"/>
    </source>
</evidence>
<proteinExistence type="inferred from homology"/>
<reference evidence="10 11" key="1">
    <citation type="journal article" date="2011" name="Plasmid">
        <title>Streptomyces turgidiscabies Car8 contains a modular pathogenicity island that shares virulence genes with other actinobacterial plant pathogens.</title>
        <authorList>
            <person name="Huguet-Tapia J.C."/>
            <person name="Badger J.H."/>
            <person name="Loria R."/>
            <person name="Pettis G.S."/>
        </authorList>
    </citation>
    <scope>NUCLEOTIDE SEQUENCE [LARGE SCALE GENOMIC DNA]</scope>
    <source>
        <strain evidence="10 11">Car8</strain>
    </source>
</reference>
<dbReference type="PATRIC" id="fig|698760.3.peg.7873"/>
<evidence type="ECO:0000256" key="2">
    <source>
        <dbReference type="ARBA" id="ARBA00008784"/>
    </source>
</evidence>
<dbReference type="SUPFAM" id="SSF54593">
    <property type="entry name" value="Glyoxalase/Bleomycin resistance protein/Dihydroxybiphenyl dioxygenase"/>
    <property type="match status" value="1"/>
</dbReference>
<dbReference type="InterPro" id="IPR004360">
    <property type="entry name" value="Glyas_Fos-R_dOase_dom"/>
</dbReference>
<dbReference type="Gene3D" id="3.10.180.10">
    <property type="entry name" value="2,3-Dihydroxybiphenyl 1,2-Dioxygenase, domain 1"/>
    <property type="match status" value="1"/>
</dbReference>
<keyword evidence="6 8" id="KW-0560">Oxidoreductase</keyword>
<evidence type="ECO:0000259" key="9">
    <source>
        <dbReference type="PROSITE" id="PS51819"/>
    </source>
</evidence>
<comment type="similarity">
    <text evidence="2 8">Belongs to the extradiol ring-cleavage dioxygenase family.</text>
</comment>
<dbReference type="PROSITE" id="PS00082">
    <property type="entry name" value="EXTRADIOL_DIOXYGENAS"/>
    <property type="match status" value="1"/>
</dbReference>
<dbReference type="InterPro" id="IPR029068">
    <property type="entry name" value="Glyas_Bleomycin-R_OHBP_Dase"/>
</dbReference>
<keyword evidence="7 8" id="KW-0408">Iron</keyword>
<name>L7EWH7_STRT8</name>
<dbReference type="InterPro" id="IPR000486">
    <property type="entry name" value="Xdiol_ring_cleave_dOase_1/2"/>
</dbReference>
<dbReference type="AlphaFoldDB" id="L7EWH7"/>
<sequence>MASPVKLAHVVLWTRQLTQMRDWYLDVLQARVAHENPAVAFLTYDDEHHRIALTDPDGMAELTAEHGGESLGEFAGEFVGSGTAALPADLSTLPPHGLMHIAFTYGSLLDLLENYERLAKGGVEPVTVINHGPTTSLYYADPDGNNIELQIDNFDTADEVTAFIESESFRRNPVGVPFDPDELLMRLRAGESEAALVTPGW</sequence>
<evidence type="ECO:0000256" key="5">
    <source>
        <dbReference type="ARBA" id="ARBA00022964"/>
    </source>
</evidence>
<evidence type="ECO:0000256" key="3">
    <source>
        <dbReference type="ARBA" id="ARBA00022723"/>
    </source>
</evidence>
<dbReference type="PROSITE" id="PS51819">
    <property type="entry name" value="VOC"/>
    <property type="match status" value="1"/>
</dbReference>
<keyword evidence="4 8" id="KW-0058">Aromatic hydrocarbons catabolism</keyword>
<accession>L7EWH7</accession>
<feature type="domain" description="VOC" evidence="9">
    <location>
        <begin position="6"/>
        <end position="152"/>
    </location>
</feature>
<evidence type="ECO:0000256" key="8">
    <source>
        <dbReference type="RuleBase" id="RU000683"/>
    </source>
</evidence>
<dbReference type="Pfam" id="PF00903">
    <property type="entry name" value="Glyoxalase"/>
    <property type="match status" value="1"/>
</dbReference>
<dbReference type="InterPro" id="IPR037523">
    <property type="entry name" value="VOC_core"/>
</dbReference>
<dbReference type="EMBL" id="AEJB01000532">
    <property type="protein sequence ID" value="ELP63224.1"/>
    <property type="molecule type" value="Genomic_DNA"/>
</dbReference>
<evidence type="ECO:0000256" key="6">
    <source>
        <dbReference type="ARBA" id="ARBA00023002"/>
    </source>
</evidence>
<comment type="cofactor">
    <cofactor evidence="1 8">
        <name>Fe(2+)</name>
        <dbReference type="ChEBI" id="CHEBI:29033"/>
    </cofactor>
</comment>
<keyword evidence="5 8" id="KW-0223">Dioxygenase</keyword>
<evidence type="ECO:0000256" key="1">
    <source>
        <dbReference type="ARBA" id="ARBA00001954"/>
    </source>
</evidence>
<organism evidence="10 11">
    <name type="scientific">Streptomyces turgidiscabies (strain Car8)</name>
    <dbReference type="NCBI Taxonomy" id="698760"/>
    <lineage>
        <taxon>Bacteria</taxon>
        <taxon>Bacillati</taxon>
        <taxon>Actinomycetota</taxon>
        <taxon>Actinomycetes</taxon>
        <taxon>Kitasatosporales</taxon>
        <taxon>Streptomycetaceae</taxon>
        <taxon>Streptomyces</taxon>
    </lineage>
</organism>